<dbReference type="EMBL" id="LUCM01006196">
    <property type="protein sequence ID" value="KAA0191651.1"/>
    <property type="molecule type" value="Genomic_DNA"/>
</dbReference>
<feature type="compositionally biased region" description="Basic and acidic residues" evidence="1">
    <location>
        <begin position="19"/>
        <end position="28"/>
    </location>
</feature>
<sequence length="126" mass="14021">MLFLSQVIEIVDVSPDEHGSLGFRDHRSSTSTASNINPDSNNDYSNSNSTNIDENATDTAPPEPNREMGQPIPRISLRANVLNARAQLFDVFFRRVAVGYAHVFPLTARRIIEFGFLLQVSLVMSL</sequence>
<dbReference type="InterPro" id="IPR019144">
    <property type="entry name" value="Membralin"/>
</dbReference>
<dbReference type="AlphaFoldDB" id="A0A8E0RYS1"/>
<evidence type="ECO:0000256" key="1">
    <source>
        <dbReference type="SAM" id="MobiDB-lite"/>
    </source>
</evidence>
<dbReference type="Pfam" id="PF09746">
    <property type="entry name" value="Membralin"/>
    <property type="match status" value="1"/>
</dbReference>
<dbReference type="OrthoDB" id="6779347at2759"/>
<feature type="compositionally biased region" description="Low complexity" evidence="1">
    <location>
        <begin position="34"/>
        <end position="53"/>
    </location>
</feature>
<dbReference type="Proteomes" id="UP000728185">
    <property type="component" value="Unassembled WGS sequence"/>
</dbReference>
<evidence type="ECO:0000313" key="2">
    <source>
        <dbReference type="EMBL" id="KAA0191651.1"/>
    </source>
</evidence>
<gene>
    <name evidence="2" type="ORF">FBUS_11388</name>
</gene>
<reference evidence="2" key="1">
    <citation type="submission" date="2019-05" db="EMBL/GenBank/DDBJ databases">
        <title>Annotation for the trematode Fasciolopsis buski.</title>
        <authorList>
            <person name="Choi Y.-J."/>
        </authorList>
    </citation>
    <scope>NUCLEOTIDE SEQUENCE</scope>
    <source>
        <strain evidence="2">HT</strain>
        <tissue evidence="2">Whole worm</tissue>
    </source>
</reference>
<name>A0A8E0RYS1_9TREM</name>
<keyword evidence="3" id="KW-1185">Reference proteome</keyword>
<proteinExistence type="predicted"/>
<comment type="caution">
    <text evidence="2">The sequence shown here is derived from an EMBL/GenBank/DDBJ whole genome shotgun (WGS) entry which is preliminary data.</text>
</comment>
<feature type="region of interest" description="Disordered" evidence="1">
    <location>
        <begin position="19"/>
        <end position="72"/>
    </location>
</feature>
<organism evidence="2 3">
    <name type="scientific">Fasciolopsis buskii</name>
    <dbReference type="NCBI Taxonomy" id="27845"/>
    <lineage>
        <taxon>Eukaryota</taxon>
        <taxon>Metazoa</taxon>
        <taxon>Spiralia</taxon>
        <taxon>Lophotrochozoa</taxon>
        <taxon>Platyhelminthes</taxon>
        <taxon>Trematoda</taxon>
        <taxon>Digenea</taxon>
        <taxon>Plagiorchiida</taxon>
        <taxon>Echinostomata</taxon>
        <taxon>Echinostomatoidea</taxon>
        <taxon>Fasciolidae</taxon>
        <taxon>Fasciolopsis</taxon>
    </lineage>
</organism>
<evidence type="ECO:0000313" key="3">
    <source>
        <dbReference type="Proteomes" id="UP000728185"/>
    </source>
</evidence>
<accession>A0A8E0RYS1</accession>
<protein>
    <submittedName>
        <fullName evidence="2">Uncharacterized protein</fullName>
    </submittedName>
</protein>